<dbReference type="InterPro" id="IPR027417">
    <property type="entry name" value="P-loop_NTPase"/>
</dbReference>
<comment type="caution">
    <text evidence="5">The sequence shown here is derived from an EMBL/GenBank/DDBJ whole genome shotgun (WGS) entry which is preliminary data.</text>
</comment>
<dbReference type="GO" id="GO:0005524">
    <property type="term" value="F:ATP binding"/>
    <property type="evidence" value="ECO:0007669"/>
    <property type="project" value="UniProtKB-KW"/>
</dbReference>
<dbReference type="AlphaFoldDB" id="A0A6A7YAD4"/>
<evidence type="ECO:0000313" key="6">
    <source>
        <dbReference type="Proteomes" id="UP000332515"/>
    </source>
</evidence>
<dbReference type="GO" id="GO:0016887">
    <property type="term" value="F:ATP hydrolysis activity"/>
    <property type="evidence" value="ECO:0007669"/>
    <property type="project" value="InterPro"/>
</dbReference>
<dbReference type="SUPFAM" id="SSF52540">
    <property type="entry name" value="P-loop containing nucleoside triphosphate hydrolases"/>
    <property type="match status" value="2"/>
</dbReference>
<reference evidence="5 6" key="1">
    <citation type="submission" date="2019-09" db="EMBL/GenBank/DDBJ databases">
        <title>Segnochrobactrum spirostomi gen. nov., sp. nov., isolated from the ciliate Spirostomum cf. yagiui and description of a novel family, Segnochrobactraceae fam. nov. within the order Rhizobiales of the class Alphaproteobacteria.</title>
        <authorList>
            <person name="Akter S."/>
            <person name="Shazib S.U.A."/>
            <person name="Shin M.K."/>
        </authorList>
    </citation>
    <scope>NUCLEOTIDE SEQUENCE [LARGE SCALE GENOMIC DNA]</scope>
    <source>
        <strain evidence="5 6">Sp-1</strain>
    </source>
</reference>
<proteinExistence type="inferred from homology"/>
<dbReference type="Proteomes" id="UP000332515">
    <property type="component" value="Unassembled WGS sequence"/>
</dbReference>
<dbReference type="EMBL" id="VWNA01000002">
    <property type="protein sequence ID" value="MQT14921.1"/>
    <property type="molecule type" value="Genomic_DNA"/>
</dbReference>
<keyword evidence="2" id="KW-0547">Nucleotide-binding</keyword>
<dbReference type="Pfam" id="PF00005">
    <property type="entry name" value="ABC_tran"/>
    <property type="match status" value="2"/>
</dbReference>
<evidence type="ECO:0000256" key="3">
    <source>
        <dbReference type="ARBA" id="ARBA00022840"/>
    </source>
</evidence>
<dbReference type="CDD" id="cd03215">
    <property type="entry name" value="ABC_Carb_Monos_II"/>
    <property type="match status" value="1"/>
</dbReference>
<dbReference type="InterPro" id="IPR003439">
    <property type="entry name" value="ABC_transporter-like_ATP-bd"/>
</dbReference>
<accession>A0A6A7YAD4</accession>
<evidence type="ECO:0000313" key="5">
    <source>
        <dbReference type="EMBL" id="MQT14921.1"/>
    </source>
</evidence>
<name>A0A6A7YAD4_9HYPH</name>
<dbReference type="CDD" id="cd03216">
    <property type="entry name" value="ABC_Carb_Monos_I"/>
    <property type="match status" value="1"/>
</dbReference>
<gene>
    <name evidence="5" type="ORF">F0357_20145</name>
</gene>
<dbReference type="Gene3D" id="3.40.50.300">
    <property type="entry name" value="P-loop containing nucleotide triphosphate hydrolases"/>
    <property type="match status" value="2"/>
</dbReference>
<protein>
    <submittedName>
        <fullName evidence="5">ABC transporter ATP-binding protein</fullName>
    </submittedName>
</protein>
<keyword evidence="3 5" id="KW-0067">ATP-binding</keyword>
<dbReference type="RefSeq" id="WP_153488550.1">
    <property type="nucleotide sequence ID" value="NZ_VWNA01000002.1"/>
</dbReference>
<dbReference type="InterPro" id="IPR050107">
    <property type="entry name" value="ABC_carbohydrate_import_ATPase"/>
</dbReference>
<evidence type="ECO:0000256" key="1">
    <source>
        <dbReference type="ARBA" id="ARBA00005417"/>
    </source>
</evidence>
<dbReference type="PANTHER" id="PTHR43790">
    <property type="entry name" value="CARBOHYDRATE TRANSPORT ATP-BINDING PROTEIN MG119-RELATED"/>
    <property type="match status" value="1"/>
</dbReference>
<comment type="similarity">
    <text evidence="1">Belongs to the ABC transporter superfamily.</text>
</comment>
<dbReference type="PANTHER" id="PTHR43790:SF4">
    <property type="entry name" value="GUANOSINE IMPORT ATP-BINDING PROTEIN NUPO"/>
    <property type="match status" value="1"/>
</dbReference>
<evidence type="ECO:0000256" key="2">
    <source>
        <dbReference type="ARBA" id="ARBA00022741"/>
    </source>
</evidence>
<keyword evidence="6" id="KW-1185">Reference proteome</keyword>
<sequence length="530" mass="56233">MTTATLELDRVTKTFDGFRALDGASFTANAGEIHALLGENGAGKSTLMNVCCGLYTPDSGGLRLFGEPTYLSGPREAAARGIGMVHQHFKLVRPFSILDNVLLSRIGSGERLASTARERQAMMAAIAEKAALLGATVDPHARVDSLSIAEQQRVEVIKALIGGARILILDEPTAVLTDQEAERLMQTLRGLAATGTTIVLVTHKLSDVKRFADRVTILRAGRTVASVDPAATSIEELTRLTVGDALPIAAETPPEFGRRRLETLNLSVRRSDGSRAVDNVSFHVRAGEIYALAGVSGNGQSELTEMLMGLRQPESGAIQFEDAGEALTVLDPAELRRLGVAFIPADRYRYALAGGLSVLDNFGIGRTARGAYGSWAWTRRGRMRADAERALAEFDVQGVRSLAQNAALLSGGNAQKLVIAREFADQPGIVVAQSPSRGLDARATAAVHARLKEAAGQSAAVLLVSEDLDEAMKLANRIGVMARGRLAAEFEAPFDRQAIGRAMVGDAAKIETGPAAEPVPTGDEATVIHE</sequence>
<dbReference type="PROSITE" id="PS00211">
    <property type="entry name" value="ABC_TRANSPORTER_1"/>
    <property type="match status" value="1"/>
</dbReference>
<dbReference type="SMART" id="SM00382">
    <property type="entry name" value="AAA"/>
    <property type="match status" value="2"/>
</dbReference>
<feature type="domain" description="ABC transporter" evidence="4">
    <location>
        <begin position="261"/>
        <end position="508"/>
    </location>
</feature>
<dbReference type="PROSITE" id="PS50893">
    <property type="entry name" value="ABC_TRANSPORTER_2"/>
    <property type="match status" value="2"/>
</dbReference>
<dbReference type="InterPro" id="IPR017871">
    <property type="entry name" value="ABC_transporter-like_CS"/>
</dbReference>
<evidence type="ECO:0000259" key="4">
    <source>
        <dbReference type="PROSITE" id="PS50893"/>
    </source>
</evidence>
<dbReference type="InterPro" id="IPR003593">
    <property type="entry name" value="AAA+_ATPase"/>
</dbReference>
<organism evidence="5 6">
    <name type="scientific">Segnochrobactrum spirostomi</name>
    <dbReference type="NCBI Taxonomy" id="2608987"/>
    <lineage>
        <taxon>Bacteria</taxon>
        <taxon>Pseudomonadati</taxon>
        <taxon>Pseudomonadota</taxon>
        <taxon>Alphaproteobacteria</taxon>
        <taxon>Hyphomicrobiales</taxon>
        <taxon>Segnochrobactraceae</taxon>
        <taxon>Segnochrobactrum</taxon>
    </lineage>
</organism>
<feature type="domain" description="ABC transporter" evidence="4">
    <location>
        <begin position="6"/>
        <end position="245"/>
    </location>
</feature>